<dbReference type="GO" id="GO:0000287">
    <property type="term" value="F:magnesium ion binding"/>
    <property type="evidence" value="ECO:0007669"/>
    <property type="project" value="UniProtKB-UniRule"/>
</dbReference>
<evidence type="ECO:0000313" key="21">
    <source>
        <dbReference type="EMBL" id="PRR78326.1"/>
    </source>
</evidence>
<dbReference type="Gene3D" id="3.90.870.10">
    <property type="entry name" value="DHBP synthase"/>
    <property type="match status" value="1"/>
</dbReference>
<comment type="function">
    <text evidence="17 19">Catalyzes the conversion of GTP to 2,5-diamino-6-ribosylamino-4(3H)-pyrimidinone 5'-phosphate (DARP), formate and pyrophosphate.</text>
</comment>
<sequence length="407" mass="45357">MFKFNTIEEAIIDIKEGKMVVVIDDEDRENEGDLIIAAEKVTPEAINFMSKYGRGLICMPVIGERLKQLNICQMVDENTDYNGTAFTVSIDAKETTTGISAFERADTIRKVLDPQAKEDDFNRPGHVFPLEARDGGVLKRAGHTEASVDLARLAGFYPAGVICEIMNEDGTMSRTPQLMEYVKEHNLKIITIADLISYRRRNESLIEKVTKAKMPTKYGEFTIYGYVNKLNGEHHVALVKGDINSEEPVLVRMHSECLTGDALGSIRCDCGDQYAAAMKAIAKEGRGVLVYMRQEGRGIGLINKLKAYALQDQGMDTVEANIALGFPPDLRDYGIGAQILKDLGVKQVKLMTNNPKKISGLSGYDLKIVDRIPIEIHSHEESEFYLRTKKEKMGHLLTLDNEESSDS</sequence>
<keyword evidence="9 19" id="KW-0547">Nucleotide-binding</keyword>
<comment type="caution">
    <text evidence="21">The sequence shown here is derived from an EMBL/GenBank/DDBJ whole genome shotgun (WGS) entry which is preliminary data.</text>
</comment>
<evidence type="ECO:0000256" key="10">
    <source>
        <dbReference type="ARBA" id="ARBA00022801"/>
    </source>
</evidence>
<evidence type="ECO:0000256" key="2">
    <source>
        <dbReference type="ARBA" id="ARBA00001936"/>
    </source>
</evidence>
<dbReference type="FunFam" id="3.90.870.10:FF:000001">
    <property type="entry name" value="Riboflavin biosynthesis protein RibBA"/>
    <property type="match status" value="1"/>
</dbReference>
<accession>A0A2T0B384</accession>
<comment type="catalytic activity">
    <reaction evidence="1 19">
        <text>D-ribulose 5-phosphate = (2S)-2-hydroxy-3-oxobutyl phosphate + formate + H(+)</text>
        <dbReference type="Rhea" id="RHEA:18457"/>
        <dbReference type="ChEBI" id="CHEBI:15378"/>
        <dbReference type="ChEBI" id="CHEBI:15740"/>
        <dbReference type="ChEBI" id="CHEBI:58121"/>
        <dbReference type="ChEBI" id="CHEBI:58830"/>
        <dbReference type="EC" id="4.1.99.12"/>
    </reaction>
</comment>
<comment type="cofactor">
    <cofactor evidence="19">
        <name>Mg(2+)</name>
        <dbReference type="ChEBI" id="CHEBI:18420"/>
    </cofactor>
    <cofactor evidence="19">
        <name>Mn(2+)</name>
        <dbReference type="ChEBI" id="CHEBI:29035"/>
    </cofactor>
    <text evidence="19">Binds 2 divalent metal cations per subunit. Magnesium or manganese.</text>
</comment>
<evidence type="ECO:0000256" key="6">
    <source>
        <dbReference type="ARBA" id="ARBA00005520"/>
    </source>
</evidence>
<dbReference type="NCBIfam" id="NF006803">
    <property type="entry name" value="PRK09311.1"/>
    <property type="match status" value="1"/>
</dbReference>
<organism evidence="21 22">
    <name type="scientific">Clostridium liquoris</name>
    <dbReference type="NCBI Taxonomy" id="1289519"/>
    <lineage>
        <taxon>Bacteria</taxon>
        <taxon>Bacillati</taxon>
        <taxon>Bacillota</taxon>
        <taxon>Clostridia</taxon>
        <taxon>Eubacteriales</taxon>
        <taxon>Clostridiaceae</taxon>
        <taxon>Clostridium</taxon>
    </lineage>
</organism>
<gene>
    <name evidence="19 21" type="primary">ribBA</name>
    <name evidence="21" type="ORF">CLLI_17530</name>
</gene>
<comment type="cofactor">
    <cofactor evidence="19">
        <name>Zn(2+)</name>
        <dbReference type="ChEBI" id="CHEBI:29105"/>
    </cofactor>
    <text evidence="19">Binds 1 zinc ion per subunit.</text>
</comment>
<evidence type="ECO:0000259" key="20">
    <source>
        <dbReference type="Pfam" id="PF00925"/>
    </source>
</evidence>
<dbReference type="InterPro" id="IPR032677">
    <property type="entry name" value="GTP_cyclohydro_II"/>
</dbReference>
<feature type="binding site" evidence="19">
    <location>
        <position position="317"/>
    </location>
    <ligand>
        <name>GTP</name>
        <dbReference type="ChEBI" id="CHEBI:37565"/>
    </ligand>
</feature>
<feature type="binding site" evidence="19">
    <location>
        <position position="268"/>
    </location>
    <ligand>
        <name>Zn(2+)</name>
        <dbReference type="ChEBI" id="CHEBI:29105"/>
        <note>catalytic</note>
    </ligand>
</feature>
<dbReference type="SUPFAM" id="SSF142695">
    <property type="entry name" value="RibA-like"/>
    <property type="match status" value="1"/>
</dbReference>
<name>A0A2T0B384_9CLOT</name>
<feature type="site" description="Essential for DHBP synthase activity" evidence="19">
    <location>
        <position position="164"/>
    </location>
</feature>
<feature type="binding site" evidence="19">
    <location>
        <position position="352"/>
    </location>
    <ligand>
        <name>GTP</name>
        <dbReference type="ChEBI" id="CHEBI:37565"/>
    </ligand>
</feature>
<comment type="similarity">
    <text evidence="19">In the C-terminal section; belongs to the GTP cyclohydrolase II family.</text>
</comment>
<keyword evidence="16 19" id="KW-0511">Multifunctional enzyme</keyword>
<comment type="function">
    <text evidence="3 19">Catalyzes the conversion of D-ribulose 5-phosphate to formate and 3,4-dihydroxy-2-butanone 4-phosphate.</text>
</comment>
<evidence type="ECO:0000256" key="7">
    <source>
        <dbReference type="ARBA" id="ARBA00022619"/>
    </source>
</evidence>
<keyword evidence="13 19" id="KW-0342">GTP-binding</keyword>
<dbReference type="EMBL" id="PVXO01000047">
    <property type="protein sequence ID" value="PRR78326.1"/>
    <property type="molecule type" value="Genomic_DNA"/>
</dbReference>
<dbReference type="CDD" id="cd00641">
    <property type="entry name" value="GTP_cyclohydro2"/>
    <property type="match status" value="1"/>
</dbReference>
<feature type="binding site" evidence="19">
    <location>
        <position position="273"/>
    </location>
    <ligand>
        <name>GTP</name>
        <dbReference type="ChEBI" id="CHEBI:37565"/>
    </ligand>
</feature>
<feature type="binding site" evidence="19">
    <location>
        <begin position="295"/>
        <end position="297"/>
    </location>
    <ligand>
        <name>GTP</name>
        <dbReference type="ChEBI" id="CHEBI:37565"/>
    </ligand>
</feature>
<evidence type="ECO:0000256" key="12">
    <source>
        <dbReference type="ARBA" id="ARBA00022842"/>
    </source>
</evidence>
<dbReference type="GO" id="GO:0009231">
    <property type="term" value="P:riboflavin biosynthetic process"/>
    <property type="evidence" value="ECO:0007669"/>
    <property type="project" value="UniProtKB-UniRule"/>
</dbReference>
<keyword evidence="15 19" id="KW-0456">Lyase</keyword>
<dbReference type="PANTHER" id="PTHR21327:SF18">
    <property type="entry name" value="3,4-DIHYDROXY-2-BUTANONE 4-PHOSPHATE SYNTHASE"/>
    <property type="match status" value="1"/>
</dbReference>
<dbReference type="HAMAP" id="MF_01283">
    <property type="entry name" value="RibBA"/>
    <property type="match status" value="1"/>
</dbReference>
<dbReference type="GO" id="GO:0005525">
    <property type="term" value="F:GTP binding"/>
    <property type="evidence" value="ECO:0007669"/>
    <property type="project" value="UniProtKB-KW"/>
</dbReference>
<keyword evidence="11 19" id="KW-0862">Zinc</keyword>
<evidence type="ECO:0000256" key="15">
    <source>
        <dbReference type="ARBA" id="ARBA00023239"/>
    </source>
</evidence>
<dbReference type="SUPFAM" id="SSF55821">
    <property type="entry name" value="YrdC/RibB"/>
    <property type="match status" value="1"/>
</dbReference>
<evidence type="ECO:0000256" key="4">
    <source>
        <dbReference type="ARBA" id="ARBA00004853"/>
    </source>
</evidence>
<dbReference type="HAMAP" id="MF_00179">
    <property type="entry name" value="RibA"/>
    <property type="match status" value="1"/>
</dbReference>
<dbReference type="PIRSF" id="PIRSF001259">
    <property type="entry name" value="RibA"/>
    <property type="match status" value="1"/>
</dbReference>
<comment type="pathway">
    <text evidence="4 19">Cofactor biosynthesis; riboflavin biosynthesis; 5-amino-6-(D-ribitylamino)uracil from GTP: step 1/4.</text>
</comment>
<keyword evidence="14 19" id="KW-0464">Manganese</keyword>
<feature type="active site" description="Nucleophile; for GTP cyclohydrolase activity" evidence="19">
    <location>
        <position position="331"/>
    </location>
</feature>
<dbReference type="EC" id="3.5.4.25" evidence="19"/>
<dbReference type="GO" id="GO:0030145">
    <property type="term" value="F:manganese ion binding"/>
    <property type="evidence" value="ECO:0007669"/>
    <property type="project" value="UniProtKB-UniRule"/>
</dbReference>
<comment type="cofactor">
    <cofactor evidence="2">
        <name>Mn(2+)</name>
        <dbReference type="ChEBI" id="CHEBI:29035"/>
    </cofactor>
</comment>
<dbReference type="InterPro" id="IPR017945">
    <property type="entry name" value="DHBP_synth_RibB-like_a/b_dom"/>
</dbReference>
<dbReference type="GO" id="GO:0008686">
    <property type="term" value="F:3,4-dihydroxy-2-butanone-4-phosphate synthase activity"/>
    <property type="evidence" value="ECO:0007669"/>
    <property type="project" value="UniProtKB-UniRule"/>
</dbReference>
<evidence type="ECO:0000256" key="18">
    <source>
        <dbReference type="ARBA" id="ARBA00049295"/>
    </source>
</evidence>
<evidence type="ECO:0000256" key="14">
    <source>
        <dbReference type="ARBA" id="ARBA00023211"/>
    </source>
</evidence>
<dbReference type="Pfam" id="PF00925">
    <property type="entry name" value="GTP_cyclohydro2"/>
    <property type="match status" value="1"/>
</dbReference>
<dbReference type="UniPathway" id="UPA00275">
    <property type="reaction ID" value="UER00399"/>
</dbReference>
<evidence type="ECO:0000256" key="8">
    <source>
        <dbReference type="ARBA" id="ARBA00022723"/>
    </source>
</evidence>
<comment type="catalytic activity">
    <reaction evidence="18 19">
        <text>GTP + 4 H2O = 2,5-diamino-6-hydroxy-4-(5-phosphoribosylamino)-pyrimidine + formate + 2 phosphate + 3 H(+)</text>
        <dbReference type="Rhea" id="RHEA:23704"/>
        <dbReference type="ChEBI" id="CHEBI:15377"/>
        <dbReference type="ChEBI" id="CHEBI:15378"/>
        <dbReference type="ChEBI" id="CHEBI:15740"/>
        <dbReference type="ChEBI" id="CHEBI:37565"/>
        <dbReference type="ChEBI" id="CHEBI:43474"/>
        <dbReference type="ChEBI" id="CHEBI:58614"/>
        <dbReference type="EC" id="3.5.4.25"/>
    </reaction>
</comment>
<dbReference type="NCBIfam" id="NF001591">
    <property type="entry name" value="PRK00393.1"/>
    <property type="match status" value="1"/>
</dbReference>
<feature type="domain" description="GTP cyclohydrolase II" evidence="20">
    <location>
        <begin position="208"/>
        <end position="373"/>
    </location>
</feature>
<evidence type="ECO:0000256" key="13">
    <source>
        <dbReference type="ARBA" id="ARBA00023134"/>
    </source>
</evidence>
<feature type="binding site" evidence="19">
    <location>
        <position position="257"/>
    </location>
    <ligand>
        <name>Zn(2+)</name>
        <dbReference type="ChEBI" id="CHEBI:29105"/>
        <note>catalytic</note>
    </ligand>
</feature>
<dbReference type="Proteomes" id="UP000239706">
    <property type="component" value="Unassembled WGS sequence"/>
</dbReference>
<dbReference type="NCBIfam" id="TIGR00506">
    <property type="entry name" value="ribB"/>
    <property type="match status" value="1"/>
</dbReference>
<evidence type="ECO:0000256" key="5">
    <source>
        <dbReference type="ARBA" id="ARBA00004904"/>
    </source>
</evidence>
<feature type="binding site" evidence="19">
    <location>
        <position position="164"/>
    </location>
    <ligand>
        <name>D-ribulose 5-phosphate</name>
        <dbReference type="ChEBI" id="CHEBI:58121"/>
    </ligand>
</feature>
<evidence type="ECO:0000256" key="16">
    <source>
        <dbReference type="ARBA" id="ARBA00023268"/>
    </source>
</evidence>
<dbReference type="NCBIfam" id="TIGR00505">
    <property type="entry name" value="ribA"/>
    <property type="match status" value="1"/>
</dbReference>
<comment type="pathway">
    <text evidence="5 19">Cofactor biosynthesis; riboflavin biosynthesis; 2-hydroxy-3-oxobutyl phosphate from D-ribulose 5-phosphate: step 1/1.</text>
</comment>
<dbReference type="OrthoDB" id="9793111at2"/>
<dbReference type="Pfam" id="PF00926">
    <property type="entry name" value="DHBP_synthase"/>
    <property type="match status" value="1"/>
</dbReference>
<evidence type="ECO:0000256" key="11">
    <source>
        <dbReference type="ARBA" id="ARBA00022833"/>
    </source>
</evidence>
<dbReference type="GO" id="GO:0003935">
    <property type="term" value="F:GTP cyclohydrolase II activity"/>
    <property type="evidence" value="ECO:0007669"/>
    <property type="project" value="UniProtKB-UniRule"/>
</dbReference>
<keyword evidence="7 19" id="KW-0686">Riboflavin biosynthesis</keyword>
<feature type="binding site" evidence="19">
    <location>
        <begin position="28"/>
        <end position="29"/>
    </location>
    <ligand>
        <name>D-ribulose 5-phosphate</name>
        <dbReference type="ChEBI" id="CHEBI:58121"/>
    </ligand>
</feature>
<protein>
    <recommendedName>
        <fullName evidence="19">Riboflavin biosynthesis protein RibBA</fullName>
    </recommendedName>
    <domain>
        <recommendedName>
            <fullName evidence="19">3,4-dihydroxy-2-butanone 4-phosphate synthase</fullName>
            <shortName evidence="19">DHBP synthase</shortName>
            <ecNumber evidence="19">4.1.99.12</ecNumber>
        </recommendedName>
    </domain>
    <domain>
        <recommendedName>
            <fullName evidence="19">GTP cyclohydrolase-2</fullName>
            <ecNumber evidence="19">3.5.4.25</ecNumber>
        </recommendedName>
        <alternativeName>
            <fullName evidence="19">GTP cyclohydrolase II</fullName>
        </alternativeName>
    </domain>
</protein>
<evidence type="ECO:0000256" key="17">
    <source>
        <dbReference type="ARBA" id="ARBA00043932"/>
    </source>
</evidence>
<dbReference type="GO" id="GO:0005829">
    <property type="term" value="C:cytosol"/>
    <property type="evidence" value="ECO:0007669"/>
    <property type="project" value="TreeGrafter"/>
</dbReference>
<feature type="binding site" evidence="19">
    <location>
        <position position="33"/>
    </location>
    <ligand>
        <name>D-ribulose 5-phosphate</name>
        <dbReference type="ChEBI" id="CHEBI:58121"/>
    </ligand>
</feature>
<comment type="similarity">
    <text evidence="6 19">In the N-terminal section; belongs to the DHBP synthase family.</text>
</comment>
<feature type="binding site" evidence="19">
    <location>
        <begin position="140"/>
        <end position="144"/>
    </location>
    <ligand>
        <name>D-ribulose 5-phosphate</name>
        <dbReference type="ChEBI" id="CHEBI:58121"/>
    </ligand>
</feature>
<dbReference type="FunFam" id="3.40.50.10990:FF:000001">
    <property type="entry name" value="Riboflavin biosynthesis protein RibBA"/>
    <property type="match status" value="1"/>
</dbReference>
<dbReference type="GO" id="GO:0008270">
    <property type="term" value="F:zinc ion binding"/>
    <property type="evidence" value="ECO:0007669"/>
    <property type="project" value="UniProtKB-UniRule"/>
</dbReference>
<keyword evidence="10 19" id="KW-0378">Hydrolase</keyword>
<evidence type="ECO:0000313" key="22">
    <source>
        <dbReference type="Proteomes" id="UP000239706"/>
    </source>
</evidence>
<feature type="binding site" evidence="19">
    <location>
        <position position="357"/>
    </location>
    <ligand>
        <name>GTP</name>
        <dbReference type="ChEBI" id="CHEBI:37565"/>
    </ligand>
</feature>
<evidence type="ECO:0000256" key="1">
    <source>
        <dbReference type="ARBA" id="ARBA00000141"/>
    </source>
</evidence>
<feature type="active site" description="Proton acceptor; for GTP cyclohydrolase activity" evidence="19">
    <location>
        <position position="329"/>
    </location>
</feature>
<keyword evidence="8 19" id="KW-0479">Metal-binding</keyword>
<dbReference type="InterPro" id="IPR036144">
    <property type="entry name" value="RibA-like_sf"/>
</dbReference>
<feature type="site" description="Essential for DHBP synthase activity" evidence="19">
    <location>
        <position position="126"/>
    </location>
</feature>
<evidence type="ECO:0000256" key="3">
    <source>
        <dbReference type="ARBA" id="ARBA00002284"/>
    </source>
</evidence>
<dbReference type="InterPro" id="IPR016299">
    <property type="entry name" value="Riboflavin_synth_RibBA"/>
</dbReference>
<dbReference type="InterPro" id="IPR000926">
    <property type="entry name" value="RibA"/>
</dbReference>
<dbReference type="PANTHER" id="PTHR21327">
    <property type="entry name" value="GTP CYCLOHYDROLASE II-RELATED"/>
    <property type="match status" value="1"/>
</dbReference>
<keyword evidence="22" id="KW-1185">Reference proteome</keyword>
<dbReference type="Gene3D" id="3.40.50.10990">
    <property type="entry name" value="GTP cyclohydrolase II"/>
    <property type="match status" value="1"/>
</dbReference>
<dbReference type="HAMAP" id="MF_00180">
    <property type="entry name" value="RibB"/>
    <property type="match status" value="1"/>
</dbReference>
<evidence type="ECO:0000256" key="19">
    <source>
        <dbReference type="HAMAP-Rule" id="MF_01283"/>
    </source>
</evidence>
<feature type="binding site" evidence="19">
    <location>
        <position position="29"/>
    </location>
    <ligand>
        <name>Mg(2+)</name>
        <dbReference type="ChEBI" id="CHEBI:18420"/>
        <label>2</label>
    </ligand>
</feature>
<evidence type="ECO:0000256" key="9">
    <source>
        <dbReference type="ARBA" id="ARBA00022741"/>
    </source>
</evidence>
<feature type="binding site" evidence="19">
    <location>
        <begin position="252"/>
        <end position="256"/>
    </location>
    <ligand>
        <name>GTP</name>
        <dbReference type="ChEBI" id="CHEBI:37565"/>
    </ligand>
</feature>
<feature type="region of interest" description="DHBP synthase" evidence="19">
    <location>
        <begin position="1"/>
        <end position="201"/>
    </location>
</feature>
<dbReference type="EC" id="4.1.99.12" evidence="19"/>
<reference evidence="21 22" key="1">
    <citation type="submission" date="2018-03" db="EMBL/GenBank/DDBJ databases">
        <title>Genome sequence of Clostridium liquoris DSM 100320.</title>
        <authorList>
            <person name="Poehlein A."/>
            <person name="Daniel R."/>
        </authorList>
    </citation>
    <scope>NUCLEOTIDE SEQUENCE [LARGE SCALE GENOMIC DNA]</scope>
    <source>
        <strain evidence="21 22">DSM 100320</strain>
    </source>
</reference>
<feature type="binding site" evidence="19">
    <location>
        <position position="270"/>
    </location>
    <ligand>
        <name>Zn(2+)</name>
        <dbReference type="ChEBI" id="CHEBI:29105"/>
        <note>catalytic</note>
    </ligand>
</feature>
<proteinExistence type="inferred from homology"/>
<feature type="binding site" evidence="19">
    <location>
        <position position="143"/>
    </location>
    <ligand>
        <name>Mg(2+)</name>
        <dbReference type="ChEBI" id="CHEBI:18420"/>
        <label>2</label>
    </ligand>
</feature>
<dbReference type="AlphaFoldDB" id="A0A2T0B384"/>
<dbReference type="InterPro" id="IPR000422">
    <property type="entry name" value="DHBP_synthase_RibB"/>
</dbReference>
<feature type="region of interest" description="GTP cyclohydrolase II" evidence="19">
    <location>
        <begin position="202"/>
        <end position="407"/>
    </location>
</feature>
<feature type="binding site" evidence="19">
    <location>
        <position position="29"/>
    </location>
    <ligand>
        <name>Mg(2+)</name>
        <dbReference type="ChEBI" id="CHEBI:18420"/>
        <label>1</label>
    </ligand>
</feature>
<keyword evidence="12 19" id="KW-0460">Magnesium</keyword>